<accession>A0AAN9L112</accession>
<reference evidence="1 2" key="1">
    <citation type="submission" date="2024-01" db="EMBL/GenBank/DDBJ databases">
        <title>The genomes of 5 underutilized Papilionoideae crops provide insights into root nodulation and disease resistanc.</title>
        <authorList>
            <person name="Jiang F."/>
        </authorList>
    </citation>
    <scope>NUCLEOTIDE SEQUENCE [LARGE SCALE GENOMIC DNA]</scope>
    <source>
        <strain evidence="1">LVBAO_FW01</strain>
        <tissue evidence="1">Leaves</tissue>
    </source>
</reference>
<dbReference type="Proteomes" id="UP001367508">
    <property type="component" value="Unassembled WGS sequence"/>
</dbReference>
<protein>
    <submittedName>
        <fullName evidence="1">Uncharacterized protein</fullName>
    </submittedName>
</protein>
<organism evidence="1 2">
    <name type="scientific">Canavalia gladiata</name>
    <name type="common">Sword bean</name>
    <name type="synonym">Dolichos gladiatus</name>
    <dbReference type="NCBI Taxonomy" id="3824"/>
    <lineage>
        <taxon>Eukaryota</taxon>
        <taxon>Viridiplantae</taxon>
        <taxon>Streptophyta</taxon>
        <taxon>Embryophyta</taxon>
        <taxon>Tracheophyta</taxon>
        <taxon>Spermatophyta</taxon>
        <taxon>Magnoliopsida</taxon>
        <taxon>eudicotyledons</taxon>
        <taxon>Gunneridae</taxon>
        <taxon>Pentapetalae</taxon>
        <taxon>rosids</taxon>
        <taxon>fabids</taxon>
        <taxon>Fabales</taxon>
        <taxon>Fabaceae</taxon>
        <taxon>Papilionoideae</taxon>
        <taxon>50 kb inversion clade</taxon>
        <taxon>NPAAA clade</taxon>
        <taxon>indigoferoid/millettioid clade</taxon>
        <taxon>Phaseoleae</taxon>
        <taxon>Canavalia</taxon>
    </lineage>
</organism>
<evidence type="ECO:0000313" key="2">
    <source>
        <dbReference type="Proteomes" id="UP001367508"/>
    </source>
</evidence>
<evidence type="ECO:0000313" key="1">
    <source>
        <dbReference type="EMBL" id="KAK7325043.1"/>
    </source>
</evidence>
<sequence>MSNCPWMFLKSSSANCRYHSDMYYYRDKERNRRITVLITQLPPNQQGFKDVKLKHWDIYFRQSHEI</sequence>
<keyword evidence="2" id="KW-1185">Reference proteome</keyword>
<name>A0AAN9L112_CANGL</name>
<gene>
    <name evidence="1" type="ORF">VNO77_29084</name>
</gene>
<dbReference type="EMBL" id="JAYMYQ010000006">
    <property type="protein sequence ID" value="KAK7325043.1"/>
    <property type="molecule type" value="Genomic_DNA"/>
</dbReference>
<comment type="caution">
    <text evidence="1">The sequence shown here is derived from an EMBL/GenBank/DDBJ whole genome shotgun (WGS) entry which is preliminary data.</text>
</comment>
<proteinExistence type="predicted"/>
<dbReference type="AlphaFoldDB" id="A0AAN9L112"/>